<reference evidence="1" key="1">
    <citation type="submission" date="2023-07" db="EMBL/GenBank/DDBJ databases">
        <authorList>
            <consortium name="AG Swart"/>
            <person name="Singh M."/>
            <person name="Singh A."/>
            <person name="Seah K."/>
            <person name="Emmerich C."/>
        </authorList>
    </citation>
    <scope>NUCLEOTIDE SEQUENCE</scope>
    <source>
        <strain evidence="1">DP1</strain>
    </source>
</reference>
<protein>
    <submittedName>
        <fullName evidence="1">Uncharacterized protein</fullName>
    </submittedName>
</protein>
<dbReference type="Proteomes" id="UP001295684">
    <property type="component" value="Unassembled WGS sequence"/>
</dbReference>
<keyword evidence="2" id="KW-1185">Reference proteome</keyword>
<comment type="caution">
    <text evidence="1">The sequence shown here is derived from an EMBL/GenBank/DDBJ whole genome shotgun (WGS) entry which is preliminary data.</text>
</comment>
<dbReference type="EMBL" id="CAMPGE010003925">
    <property type="protein sequence ID" value="CAI2362770.1"/>
    <property type="molecule type" value="Genomic_DNA"/>
</dbReference>
<proteinExistence type="predicted"/>
<name>A0AAD1U5K2_EUPCR</name>
<dbReference type="AlphaFoldDB" id="A0AAD1U5K2"/>
<sequence>MPLEVRPSPPISLGRHPSVIKLSSQIKNILNKSKMSSKDKNAEFITVTERIFKDSHNRTMEEINLLRKFLNRKKTPIKFKDIESKSKKIDDDAFHETKVEINRIVNKELREKEELRKKQYEKNFGEFEMPKVKAPKFSHRSSSQIQAELAKVPFKCRITNYCGEEQAYFRFKNNTLLQKEDSPDIQKILPEISQNVMKIQTENLELKKIISKKSSRKKKLKKLKIGFNKSTNLELDQNMFDQPKMSLDYSTNKGKKMSKILDSGEGKKFRSIDMRAGSMFKTPVNINTKRLREKSNKEYKKSLRYLNRSVVSHPSKVKLPAKSFLTSNEDFLKNPNSKSKKKLGLSIIKLAREVSKESLENRDKVNTIITECDNYRKKDRISPIKKLEHERFLENYYQTNFNETVNLMKKFKTSDPNILLRFYNYETIKRDEEMVRVAEVAKKYKKDITDPCRTLAVLERIGNAHKGNPHL</sequence>
<accession>A0AAD1U5K2</accession>
<evidence type="ECO:0000313" key="2">
    <source>
        <dbReference type="Proteomes" id="UP001295684"/>
    </source>
</evidence>
<organism evidence="1 2">
    <name type="scientific">Euplotes crassus</name>
    <dbReference type="NCBI Taxonomy" id="5936"/>
    <lineage>
        <taxon>Eukaryota</taxon>
        <taxon>Sar</taxon>
        <taxon>Alveolata</taxon>
        <taxon>Ciliophora</taxon>
        <taxon>Intramacronucleata</taxon>
        <taxon>Spirotrichea</taxon>
        <taxon>Hypotrichia</taxon>
        <taxon>Euplotida</taxon>
        <taxon>Euplotidae</taxon>
        <taxon>Moneuplotes</taxon>
    </lineage>
</organism>
<gene>
    <name evidence="1" type="ORF">ECRASSUSDP1_LOCUS4097</name>
</gene>
<evidence type="ECO:0000313" key="1">
    <source>
        <dbReference type="EMBL" id="CAI2362770.1"/>
    </source>
</evidence>